<dbReference type="PANTHER" id="PTHR36326:SF14">
    <property type="entry name" value="PROTEIN SULFUR DEFICIENCY-INDUCED 1"/>
    <property type="match status" value="1"/>
</dbReference>
<keyword evidence="3" id="KW-0802">TPR repeat</keyword>
<organism evidence="6">
    <name type="scientific">Sesamum calycinum</name>
    <dbReference type="NCBI Taxonomy" id="2727403"/>
    <lineage>
        <taxon>Eukaryota</taxon>
        <taxon>Viridiplantae</taxon>
        <taxon>Streptophyta</taxon>
        <taxon>Embryophyta</taxon>
        <taxon>Tracheophyta</taxon>
        <taxon>Spermatophyta</taxon>
        <taxon>Magnoliopsida</taxon>
        <taxon>eudicotyledons</taxon>
        <taxon>Gunneridae</taxon>
        <taxon>Pentapetalae</taxon>
        <taxon>asterids</taxon>
        <taxon>lamiids</taxon>
        <taxon>Lamiales</taxon>
        <taxon>Pedaliaceae</taxon>
        <taxon>Sesamum</taxon>
    </lineage>
</organism>
<dbReference type="GO" id="GO:0005634">
    <property type="term" value="C:nucleus"/>
    <property type="evidence" value="ECO:0007669"/>
    <property type="project" value="UniProtKB-SubCell"/>
</dbReference>
<dbReference type="SUPFAM" id="SSF81901">
    <property type="entry name" value="HCP-like"/>
    <property type="match status" value="1"/>
</dbReference>
<comment type="subcellular location">
    <subcellularLocation>
        <location evidence="1">Nucleus</location>
    </subcellularLocation>
</comment>
<evidence type="ECO:0000256" key="3">
    <source>
        <dbReference type="ARBA" id="ARBA00022803"/>
    </source>
</evidence>
<keyword evidence="2" id="KW-0677">Repeat</keyword>
<evidence type="ECO:0000256" key="2">
    <source>
        <dbReference type="ARBA" id="ARBA00022737"/>
    </source>
</evidence>
<keyword evidence="4" id="KW-0175">Coiled coil</keyword>
<name>A0AAW2JKC0_9LAMI</name>
<sequence length="184" mass="21426">MSCTLNVSTHRARKHRIRMPETYTQFQKSWLDMWKTVGVEHKYWHEEIRKSVSIVIHKVPSGDGPYVRAKHAQKMMCFYFDDDDDDQLVEKDPETAIVWFWKAINSGDRVDSCAQRMAVVMKQLDRTEEAIEAVKSFPALCSRHAHANLSIMFSSTCTRVILRCSLQKCGKVDEQIVLLKHKPR</sequence>
<evidence type="ECO:0000256" key="4">
    <source>
        <dbReference type="ARBA" id="ARBA00023054"/>
    </source>
</evidence>
<dbReference type="InterPro" id="IPR044961">
    <property type="entry name" value="MS5/SDI1"/>
</dbReference>
<gene>
    <name evidence="6" type="ORF">Scaly_3112000</name>
</gene>
<dbReference type="EMBL" id="JACGWM010001107">
    <property type="protein sequence ID" value="KAL0294994.1"/>
    <property type="molecule type" value="Genomic_DNA"/>
</dbReference>
<reference evidence="6" key="2">
    <citation type="journal article" date="2024" name="Plant">
        <title>Genomic evolution and insights into agronomic trait innovations of Sesamum species.</title>
        <authorList>
            <person name="Miao H."/>
            <person name="Wang L."/>
            <person name="Qu L."/>
            <person name="Liu H."/>
            <person name="Sun Y."/>
            <person name="Le M."/>
            <person name="Wang Q."/>
            <person name="Wei S."/>
            <person name="Zheng Y."/>
            <person name="Lin W."/>
            <person name="Duan Y."/>
            <person name="Cao H."/>
            <person name="Xiong S."/>
            <person name="Wang X."/>
            <person name="Wei L."/>
            <person name="Li C."/>
            <person name="Ma Q."/>
            <person name="Ju M."/>
            <person name="Zhao R."/>
            <person name="Li G."/>
            <person name="Mu C."/>
            <person name="Tian Q."/>
            <person name="Mei H."/>
            <person name="Zhang T."/>
            <person name="Gao T."/>
            <person name="Zhang H."/>
        </authorList>
    </citation>
    <scope>NUCLEOTIDE SEQUENCE</scope>
    <source>
        <strain evidence="6">KEN8</strain>
    </source>
</reference>
<evidence type="ECO:0000256" key="5">
    <source>
        <dbReference type="ARBA" id="ARBA00023242"/>
    </source>
</evidence>
<comment type="caution">
    <text evidence="6">The sequence shown here is derived from an EMBL/GenBank/DDBJ whole genome shotgun (WGS) entry which is preliminary data.</text>
</comment>
<accession>A0AAW2JKC0</accession>
<dbReference type="PANTHER" id="PTHR36326">
    <property type="entry name" value="PROTEIN POLLENLESS 3-LIKE 2"/>
    <property type="match status" value="1"/>
</dbReference>
<evidence type="ECO:0000313" key="6">
    <source>
        <dbReference type="EMBL" id="KAL0294994.1"/>
    </source>
</evidence>
<protein>
    <submittedName>
        <fullName evidence="6">Protein SULFUR DEFICIENCY-INDUCED 1</fullName>
    </submittedName>
</protein>
<proteinExistence type="predicted"/>
<dbReference type="AlphaFoldDB" id="A0AAW2JKC0"/>
<keyword evidence="5" id="KW-0539">Nucleus</keyword>
<evidence type="ECO:0000256" key="1">
    <source>
        <dbReference type="ARBA" id="ARBA00004123"/>
    </source>
</evidence>
<reference evidence="6" key="1">
    <citation type="submission" date="2020-06" db="EMBL/GenBank/DDBJ databases">
        <authorList>
            <person name="Li T."/>
            <person name="Hu X."/>
            <person name="Zhang T."/>
            <person name="Song X."/>
            <person name="Zhang H."/>
            <person name="Dai N."/>
            <person name="Sheng W."/>
            <person name="Hou X."/>
            <person name="Wei L."/>
        </authorList>
    </citation>
    <scope>NUCLEOTIDE SEQUENCE</scope>
    <source>
        <strain evidence="6">KEN8</strain>
        <tissue evidence="6">Leaf</tissue>
    </source>
</reference>